<keyword evidence="4" id="KW-0479">Metal-binding</keyword>
<evidence type="ECO:0000313" key="11">
    <source>
        <dbReference type="Proteomes" id="UP000254869"/>
    </source>
</evidence>
<gene>
    <name evidence="10" type="ORF">DFR76_108389</name>
</gene>
<dbReference type="PANTHER" id="PTHR11733">
    <property type="entry name" value="ZINC METALLOPROTEASE FAMILY M13 NEPRILYSIN-RELATED"/>
    <property type="match status" value="1"/>
</dbReference>
<keyword evidence="11" id="KW-1185">Reference proteome</keyword>
<dbReference type="SUPFAM" id="SSF55486">
    <property type="entry name" value="Metalloproteases ('zincins'), catalytic domain"/>
    <property type="match status" value="1"/>
</dbReference>
<dbReference type="InterPro" id="IPR042089">
    <property type="entry name" value="Peptidase_M13_dom_2"/>
</dbReference>
<keyword evidence="5" id="KW-0378">Hydrolase</keyword>
<comment type="cofactor">
    <cofactor evidence="1">
        <name>Zn(2+)</name>
        <dbReference type="ChEBI" id="CHEBI:29105"/>
    </cofactor>
</comment>
<name>A0A370I1E9_9NOCA</name>
<dbReference type="EMBL" id="QQBC01000008">
    <property type="protein sequence ID" value="RDI64556.1"/>
    <property type="molecule type" value="Genomic_DNA"/>
</dbReference>
<evidence type="ECO:0000313" key="10">
    <source>
        <dbReference type="EMBL" id="RDI64556.1"/>
    </source>
</evidence>
<dbReference type="AlphaFoldDB" id="A0A370I1E9"/>
<sequence>MTSHGRARLDRRSFLLALGAVPVATALVACSKEESAPKQLHGPDLSGVDDTVRIQDDLFRHMNGKWLKDYQLPPDKTSFSTFDEVSDRVLDQLRTVIDGIKDPKDGTTGQQIRDIYDARMDLDAIEKLGMTPLQPMFSQIDGAATKPDLAKVMGALPLGGLMGLSISIDRKNSNAYLPSVSQSGIGMSEQYYRKPEFAEYLSAYHTLLEKLSAGAGFPDPKGSAQRVLDLETRIAAAYWDNVKTRDADATYNLKSWNDLVALAPTFDWDPWLAGSTNRPKDLFATIVVGEPSFVTTAGQIWTDTDITILRDWLKLSLLRKYAKYMKKELSDANFDYLKATSGIQQRPELWKSAVGVVEGSLGEPLGKLYVDKYFPPEAKDSAKALVDNLMSAYRDNFRNSTWMSPQTKDAAIAKLDKITVKIGYPDKWVDYSKVKITRGKLVESLLAVEAFEAQRAMDKLGTPVDKSEWGMSPQTVNAYYEATSNSINFPAAILQAPFFDKDAEPAVNYGAIGAVIGHEIGHGFDDQGSKYDGDGNRRDWWTPQDKAAFEAKTKQLIDQYNALVPEGLAPDQHVNGELTVGENLADLRGLLISLSAFRIEEKKNGRDTPDYTPMFQAWGRNWREKQTKQNLEQQIANDPHSPGEFRCNQVVRNLPEFYATFAVKESDKLFLPENQRVSL</sequence>
<protein>
    <submittedName>
        <fullName evidence="10">Endothelin-converting enzyme</fullName>
    </submittedName>
</protein>
<dbReference type="RefSeq" id="WP_245998291.1">
    <property type="nucleotide sequence ID" value="NZ_QQBC01000008.1"/>
</dbReference>
<evidence type="ECO:0000256" key="5">
    <source>
        <dbReference type="ARBA" id="ARBA00022801"/>
    </source>
</evidence>
<dbReference type="PROSITE" id="PS51257">
    <property type="entry name" value="PROKAR_LIPOPROTEIN"/>
    <property type="match status" value="1"/>
</dbReference>
<feature type="domain" description="Peptidase M13 C-terminal" evidence="8">
    <location>
        <begin position="477"/>
        <end position="676"/>
    </location>
</feature>
<dbReference type="Pfam" id="PF05649">
    <property type="entry name" value="Peptidase_M13_N"/>
    <property type="match status" value="1"/>
</dbReference>
<dbReference type="InterPro" id="IPR000718">
    <property type="entry name" value="Peptidase_M13"/>
</dbReference>
<dbReference type="PROSITE" id="PS51318">
    <property type="entry name" value="TAT"/>
    <property type="match status" value="1"/>
</dbReference>
<keyword evidence="3" id="KW-0645">Protease</keyword>
<dbReference type="InterPro" id="IPR006311">
    <property type="entry name" value="TAT_signal"/>
</dbReference>
<keyword evidence="7" id="KW-0482">Metalloprotease</keyword>
<dbReference type="STRING" id="1210086.GCA_001613105_05556"/>
<dbReference type="GO" id="GO:0016485">
    <property type="term" value="P:protein processing"/>
    <property type="evidence" value="ECO:0007669"/>
    <property type="project" value="TreeGrafter"/>
</dbReference>
<reference evidence="10 11" key="1">
    <citation type="submission" date="2018-07" db="EMBL/GenBank/DDBJ databases">
        <title>Genomic Encyclopedia of Type Strains, Phase IV (KMG-IV): sequencing the most valuable type-strain genomes for metagenomic binning, comparative biology and taxonomic classification.</title>
        <authorList>
            <person name="Goeker M."/>
        </authorList>
    </citation>
    <scope>NUCLEOTIDE SEQUENCE [LARGE SCALE GENOMIC DNA]</scope>
    <source>
        <strain evidence="10 11">DSM 44290</strain>
    </source>
</reference>
<dbReference type="Gene3D" id="1.10.1380.10">
    <property type="entry name" value="Neutral endopeptidase , domain2"/>
    <property type="match status" value="1"/>
</dbReference>
<dbReference type="Proteomes" id="UP000254869">
    <property type="component" value="Unassembled WGS sequence"/>
</dbReference>
<evidence type="ECO:0000259" key="9">
    <source>
        <dbReference type="Pfam" id="PF05649"/>
    </source>
</evidence>
<proteinExistence type="inferred from homology"/>
<dbReference type="InterPro" id="IPR008753">
    <property type="entry name" value="Peptidase_M13_N"/>
</dbReference>
<feature type="domain" description="Peptidase M13 N-terminal" evidence="9">
    <location>
        <begin position="55"/>
        <end position="425"/>
    </location>
</feature>
<organism evidence="10 11">
    <name type="scientific">Nocardia pseudobrasiliensis</name>
    <dbReference type="NCBI Taxonomy" id="45979"/>
    <lineage>
        <taxon>Bacteria</taxon>
        <taxon>Bacillati</taxon>
        <taxon>Actinomycetota</taxon>
        <taxon>Actinomycetes</taxon>
        <taxon>Mycobacteriales</taxon>
        <taxon>Nocardiaceae</taxon>
        <taxon>Nocardia</taxon>
    </lineage>
</organism>
<evidence type="ECO:0000256" key="1">
    <source>
        <dbReference type="ARBA" id="ARBA00001947"/>
    </source>
</evidence>
<dbReference type="InterPro" id="IPR018497">
    <property type="entry name" value="Peptidase_M13_C"/>
</dbReference>
<dbReference type="GO" id="GO:0004222">
    <property type="term" value="F:metalloendopeptidase activity"/>
    <property type="evidence" value="ECO:0007669"/>
    <property type="project" value="InterPro"/>
</dbReference>
<dbReference type="Pfam" id="PF01431">
    <property type="entry name" value="Peptidase_M13"/>
    <property type="match status" value="1"/>
</dbReference>
<evidence type="ECO:0000256" key="2">
    <source>
        <dbReference type="ARBA" id="ARBA00007357"/>
    </source>
</evidence>
<dbReference type="GO" id="GO:0005886">
    <property type="term" value="C:plasma membrane"/>
    <property type="evidence" value="ECO:0007669"/>
    <property type="project" value="TreeGrafter"/>
</dbReference>
<comment type="caution">
    <text evidence="10">The sequence shown here is derived from an EMBL/GenBank/DDBJ whole genome shotgun (WGS) entry which is preliminary data.</text>
</comment>
<evidence type="ECO:0000256" key="3">
    <source>
        <dbReference type="ARBA" id="ARBA00022670"/>
    </source>
</evidence>
<keyword evidence="6" id="KW-0862">Zinc</keyword>
<evidence type="ECO:0000256" key="4">
    <source>
        <dbReference type="ARBA" id="ARBA00022723"/>
    </source>
</evidence>
<evidence type="ECO:0000259" key="8">
    <source>
        <dbReference type="Pfam" id="PF01431"/>
    </source>
</evidence>
<dbReference type="PRINTS" id="PR00786">
    <property type="entry name" value="NEPRILYSIN"/>
</dbReference>
<dbReference type="GO" id="GO:0046872">
    <property type="term" value="F:metal ion binding"/>
    <property type="evidence" value="ECO:0007669"/>
    <property type="project" value="UniProtKB-KW"/>
</dbReference>
<accession>A0A370I1E9</accession>
<dbReference type="PROSITE" id="PS51885">
    <property type="entry name" value="NEPRILYSIN"/>
    <property type="match status" value="1"/>
</dbReference>
<evidence type="ECO:0000256" key="6">
    <source>
        <dbReference type="ARBA" id="ARBA00022833"/>
    </source>
</evidence>
<dbReference type="Gene3D" id="3.40.390.10">
    <property type="entry name" value="Collagenase (Catalytic Domain)"/>
    <property type="match status" value="1"/>
</dbReference>
<dbReference type="PANTHER" id="PTHR11733:SF167">
    <property type="entry name" value="FI17812P1-RELATED"/>
    <property type="match status" value="1"/>
</dbReference>
<comment type="similarity">
    <text evidence="2">Belongs to the peptidase M13 family.</text>
</comment>
<dbReference type="CDD" id="cd08662">
    <property type="entry name" value="M13"/>
    <property type="match status" value="1"/>
</dbReference>
<evidence type="ECO:0000256" key="7">
    <source>
        <dbReference type="ARBA" id="ARBA00023049"/>
    </source>
</evidence>
<dbReference type="InterPro" id="IPR024079">
    <property type="entry name" value="MetalloPept_cat_dom_sf"/>
</dbReference>